<protein>
    <submittedName>
        <fullName evidence="1">Uncharacterized protein</fullName>
    </submittedName>
</protein>
<sequence length="204" mass="23000">MKGLQKEDGTIVTTLAEIEMELLDFYSTLMGRANENLDGIDVPAMRDKAQLNFDQRHALIVHVTDQEILKALKGIGDLKAPSMDGFGSKFFKASWNIVREDVIVVVRDFFVNDMMYKAMNIIVVTLIPKSDGAKTIRDYISITCCTNVYKIILKVLTNRLGKVPCSIVSQNQTAFVQGQHIHNHISWPMSLLKDTLGKLEHLYV</sequence>
<organism evidence="1 2">
    <name type="scientific">Pisum sativum</name>
    <name type="common">Garden pea</name>
    <name type="synonym">Lathyrus oleraceus</name>
    <dbReference type="NCBI Taxonomy" id="3888"/>
    <lineage>
        <taxon>Eukaryota</taxon>
        <taxon>Viridiplantae</taxon>
        <taxon>Streptophyta</taxon>
        <taxon>Embryophyta</taxon>
        <taxon>Tracheophyta</taxon>
        <taxon>Spermatophyta</taxon>
        <taxon>Magnoliopsida</taxon>
        <taxon>eudicotyledons</taxon>
        <taxon>Gunneridae</taxon>
        <taxon>Pentapetalae</taxon>
        <taxon>rosids</taxon>
        <taxon>fabids</taxon>
        <taxon>Fabales</taxon>
        <taxon>Fabaceae</taxon>
        <taxon>Papilionoideae</taxon>
        <taxon>50 kb inversion clade</taxon>
        <taxon>NPAAA clade</taxon>
        <taxon>Hologalegina</taxon>
        <taxon>IRL clade</taxon>
        <taxon>Fabeae</taxon>
        <taxon>Lathyrus</taxon>
    </lineage>
</organism>
<dbReference type="AlphaFoldDB" id="A0A9D4XBG3"/>
<comment type="caution">
    <text evidence="1">The sequence shown here is derived from an EMBL/GenBank/DDBJ whole genome shotgun (WGS) entry which is preliminary data.</text>
</comment>
<dbReference type="PANTHER" id="PTHR46890">
    <property type="entry name" value="NON-LTR RETROLELEMENT REVERSE TRANSCRIPTASE-LIKE PROTEIN-RELATED"/>
    <property type="match status" value="1"/>
</dbReference>
<dbReference type="EMBL" id="JAMSHJ010000004">
    <property type="protein sequence ID" value="KAI5415606.1"/>
    <property type="molecule type" value="Genomic_DNA"/>
</dbReference>
<dbReference type="Gramene" id="Psat04G0086400-T1">
    <property type="protein sequence ID" value="KAI5415606.1"/>
    <property type="gene ID" value="KIW84_040864"/>
</dbReference>
<accession>A0A9D4XBG3</accession>
<proteinExistence type="predicted"/>
<evidence type="ECO:0000313" key="1">
    <source>
        <dbReference type="EMBL" id="KAI5415606.1"/>
    </source>
</evidence>
<dbReference type="InterPro" id="IPR052343">
    <property type="entry name" value="Retrotransposon-Effector_Assoc"/>
</dbReference>
<dbReference type="PANTHER" id="PTHR46890:SF48">
    <property type="entry name" value="RNA-DIRECTED DNA POLYMERASE"/>
    <property type="match status" value="1"/>
</dbReference>
<name>A0A9D4XBG3_PEA</name>
<reference evidence="1 2" key="1">
    <citation type="journal article" date="2022" name="Nat. Genet.">
        <title>Improved pea reference genome and pan-genome highlight genomic features and evolutionary characteristics.</title>
        <authorList>
            <person name="Yang T."/>
            <person name="Liu R."/>
            <person name="Luo Y."/>
            <person name="Hu S."/>
            <person name="Wang D."/>
            <person name="Wang C."/>
            <person name="Pandey M.K."/>
            <person name="Ge S."/>
            <person name="Xu Q."/>
            <person name="Li N."/>
            <person name="Li G."/>
            <person name="Huang Y."/>
            <person name="Saxena R.K."/>
            <person name="Ji Y."/>
            <person name="Li M."/>
            <person name="Yan X."/>
            <person name="He Y."/>
            <person name="Liu Y."/>
            <person name="Wang X."/>
            <person name="Xiang C."/>
            <person name="Varshney R.K."/>
            <person name="Ding H."/>
            <person name="Gao S."/>
            <person name="Zong X."/>
        </authorList>
    </citation>
    <scope>NUCLEOTIDE SEQUENCE [LARGE SCALE GENOMIC DNA]</scope>
    <source>
        <strain evidence="1 2">cv. Zhongwan 6</strain>
    </source>
</reference>
<gene>
    <name evidence="1" type="ORF">KIW84_040864</name>
</gene>
<evidence type="ECO:0000313" key="2">
    <source>
        <dbReference type="Proteomes" id="UP001058974"/>
    </source>
</evidence>
<keyword evidence="2" id="KW-1185">Reference proteome</keyword>
<dbReference type="Proteomes" id="UP001058974">
    <property type="component" value="Chromosome 4"/>
</dbReference>
<dbReference type="Gramene" id="Psat4g023640.1">
    <property type="protein sequence ID" value="Psat4g023640.1.cds1"/>
    <property type="gene ID" value="Psat4g023640"/>
</dbReference>